<proteinExistence type="predicted"/>
<dbReference type="Proteomes" id="UP000032141">
    <property type="component" value="Chromosome C8"/>
</dbReference>
<keyword evidence="3" id="KW-1185">Reference proteome</keyword>
<organism evidence="2 3">
    <name type="scientific">Brassica oleracea var. oleracea</name>
    <dbReference type="NCBI Taxonomy" id="109376"/>
    <lineage>
        <taxon>Eukaryota</taxon>
        <taxon>Viridiplantae</taxon>
        <taxon>Streptophyta</taxon>
        <taxon>Embryophyta</taxon>
        <taxon>Tracheophyta</taxon>
        <taxon>Spermatophyta</taxon>
        <taxon>Magnoliopsida</taxon>
        <taxon>eudicotyledons</taxon>
        <taxon>Gunneridae</taxon>
        <taxon>Pentapetalae</taxon>
        <taxon>rosids</taxon>
        <taxon>malvids</taxon>
        <taxon>Brassicales</taxon>
        <taxon>Brassicaceae</taxon>
        <taxon>Brassiceae</taxon>
        <taxon>Brassica</taxon>
    </lineage>
</organism>
<dbReference type="EnsemblPlants" id="Bo8g034130.1">
    <property type="protein sequence ID" value="Bo8g034130.1"/>
    <property type="gene ID" value="Bo8g034130"/>
</dbReference>
<dbReference type="Gramene" id="Bo8g034130.1">
    <property type="protein sequence ID" value="Bo8g034130.1"/>
    <property type="gene ID" value="Bo8g034130"/>
</dbReference>
<reference evidence="2" key="2">
    <citation type="submission" date="2015-03" db="UniProtKB">
        <authorList>
            <consortium name="EnsemblPlants"/>
        </authorList>
    </citation>
    <scope>IDENTIFICATION</scope>
</reference>
<sequence>MNDMRHGEAATNAIQLEKLIEKQILNKISIPTDHKTPSSKGSWLSDNGKEDIVDEVVGERESQTEVALATLNAEMHKNMSKMAKAVADAAGKSAAAMTKPVSIKETKEKENGEEERRKELMTKMAKE</sequence>
<evidence type="ECO:0000313" key="2">
    <source>
        <dbReference type="EnsemblPlants" id="Bo8g034130.1"/>
    </source>
</evidence>
<evidence type="ECO:0000313" key="3">
    <source>
        <dbReference type="Proteomes" id="UP000032141"/>
    </source>
</evidence>
<protein>
    <submittedName>
        <fullName evidence="2">Uncharacterized protein</fullName>
    </submittedName>
</protein>
<feature type="region of interest" description="Disordered" evidence="1">
    <location>
        <begin position="94"/>
        <end position="127"/>
    </location>
</feature>
<accession>A0A0D3DLH8</accession>
<dbReference type="AlphaFoldDB" id="A0A0D3DLH8"/>
<reference evidence="2 3" key="1">
    <citation type="journal article" date="2014" name="Genome Biol.">
        <title>Transcriptome and methylome profiling reveals relics of genome dominance in the mesopolyploid Brassica oleracea.</title>
        <authorList>
            <person name="Parkin I.A."/>
            <person name="Koh C."/>
            <person name="Tang H."/>
            <person name="Robinson S.J."/>
            <person name="Kagale S."/>
            <person name="Clarke W.E."/>
            <person name="Town C.D."/>
            <person name="Nixon J."/>
            <person name="Krishnakumar V."/>
            <person name="Bidwell S.L."/>
            <person name="Denoeud F."/>
            <person name="Belcram H."/>
            <person name="Links M.G."/>
            <person name="Just J."/>
            <person name="Clarke C."/>
            <person name="Bender T."/>
            <person name="Huebert T."/>
            <person name="Mason A.S."/>
            <person name="Pires J.C."/>
            <person name="Barker G."/>
            <person name="Moore J."/>
            <person name="Walley P.G."/>
            <person name="Manoli S."/>
            <person name="Batley J."/>
            <person name="Edwards D."/>
            <person name="Nelson M.N."/>
            <person name="Wang X."/>
            <person name="Paterson A.H."/>
            <person name="King G."/>
            <person name="Bancroft I."/>
            <person name="Chalhoub B."/>
            <person name="Sharpe A.G."/>
        </authorList>
    </citation>
    <scope>NUCLEOTIDE SEQUENCE</scope>
    <source>
        <strain evidence="2 3">cv. TO1000</strain>
    </source>
</reference>
<dbReference type="STRING" id="109376.A0A0D3DLH8"/>
<evidence type="ECO:0000256" key="1">
    <source>
        <dbReference type="SAM" id="MobiDB-lite"/>
    </source>
</evidence>
<dbReference type="HOGENOM" id="CLU_1973619_0_0_1"/>
<feature type="compositionally biased region" description="Basic and acidic residues" evidence="1">
    <location>
        <begin position="102"/>
        <end position="127"/>
    </location>
</feature>
<name>A0A0D3DLH8_BRAOL</name>